<dbReference type="InterPro" id="IPR037523">
    <property type="entry name" value="VOC_core"/>
</dbReference>
<dbReference type="PROSITE" id="PS51819">
    <property type="entry name" value="VOC"/>
    <property type="match status" value="1"/>
</dbReference>
<protein>
    <submittedName>
        <fullName evidence="2">VOC family protein</fullName>
    </submittedName>
</protein>
<dbReference type="InterPro" id="IPR029068">
    <property type="entry name" value="Glyas_Bleomycin-R_OHBP_Dase"/>
</dbReference>
<evidence type="ECO:0000313" key="3">
    <source>
        <dbReference type="Proteomes" id="UP000619078"/>
    </source>
</evidence>
<evidence type="ECO:0000259" key="1">
    <source>
        <dbReference type="PROSITE" id="PS51819"/>
    </source>
</evidence>
<dbReference type="SUPFAM" id="SSF54593">
    <property type="entry name" value="Glyoxalase/Bleomycin resistance protein/Dihydroxybiphenyl dioxygenase"/>
    <property type="match status" value="1"/>
</dbReference>
<dbReference type="InterPro" id="IPR004360">
    <property type="entry name" value="Glyas_Fos-R_dOase_dom"/>
</dbReference>
<comment type="caution">
    <text evidence="2">The sequence shown here is derived from an EMBL/GenBank/DDBJ whole genome shotgun (WGS) entry which is preliminary data.</text>
</comment>
<keyword evidence="3" id="KW-1185">Reference proteome</keyword>
<organism evidence="2 3">
    <name type="scientific">Mucilaginibacter glaciei</name>
    <dbReference type="NCBI Taxonomy" id="2772109"/>
    <lineage>
        <taxon>Bacteria</taxon>
        <taxon>Pseudomonadati</taxon>
        <taxon>Bacteroidota</taxon>
        <taxon>Sphingobacteriia</taxon>
        <taxon>Sphingobacteriales</taxon>
        <taxon>Sphingobacteriaceae</taxon>
        <taxon>Mucilaginibacter</taxon>
    </lineage>
</organism>
<dbReference type="Proteomes" id="UP000619078">
    <property type="component" value="Unassembled WGS sequence"/>
</dbReference>
<evidence type="ECO:0000313" key="2">
    <source>
        <dbReference type="EMBL" id="MBD1393536.1"/>
    </source>
</evidence>
<dbReference type="Gene3D" id="3.10.180.10">
    <property type="entry name" value="2,3-Dihydroxybiphenyl 1,2-Dioxygenase, domain 1"/>
    <property type="match status" value="1"/>
</dbReference>
<accession>A0A926S6A1</accession>
<sequence length="132" mass="14727">MLKDSRAFGSFSVNDIDQAETFYKEALGLEVERNEKMGNILTVHTGGDAHFIIYPKPNHTPAEFTVHNFMVKDIDETVNGLKEKGVPFESYNSEYLKTDENDISRGGERGPSIAWFKDPAGNILSVVEEGKS</sequence>
<name>A0A926S6A1_9SPHI</name>
<reference evidence="2" key="1">
    <citation type="submission" date="2020-09" db="EMBL/GenBank/DDBJ databases">
        <title>Novel species of Mucilaginibacter isolated from a glacier on the Tibetan Plateau.</title>
        <authorList>
            <person name="Liu Q."/>
            <person name="Xin Y.-H."/>
        </authorList>
    </citation>
    <scope>NUCLEOTIDE SEQUENCE</scope>
    <source>
        <strain evidence="2">ZB1P21</strain>
    </source>
</reference>
<feature type="domain" description="VOC" evidence="1">
    <location>
        <begin position="5"/>
        <end position="129"/>
    </location>
</feature>
<dbReference type="RefSeq" id="WP_191163282.1">
    <property type="nucleotide sequence ID" value="NZ_JACWMX010000004.1"/>
</dbReference>
<gene>
    <name evidence="2" type="ORF">IDJ76_10535</name>
</gene>
<dbReference type="EMBL" id="JACWMX010000004">
    <property type="protein sequence ID" value="MBD1393536.1"/>
    <property type="molecule type" value="Genomic_DNA"/>
</dbReference>
<proteinExistence type="predicted"/>
<dbReference type="Pfam" id="PF00903">
    <property type="entry name" value="Glyoxalase"/>
    <property type="match status" value="1"/>
</dbReference>
<dbReference type="AlphaFoldDB" id="A0A926S6A1"/>